<dbReference type="EMBL" id="BLRY01000046">
    <property type="protein sequence ID" value="GFP27580.1"/>
    <property type="molecule type" value="Genomic_DNA"/>
</dbReference>
<accession>A0A6V8QE50</accession>
<evidence type="ECO:0000313" key="11">
    <source>
        <dbReference type="Proteomes" id="UP000591948"/>
    </source>
</evidence>
<evidence type="ECO:0000256" key="6">
    <source>
        <dbReference type="NCBIfam" id="TIGR01280"/>
    </source>
</evidence>
<dbReference type="PANTHER" id="PTHR34137">
    <property type="entry name" value="EXODEOXYRIBONUCLEASE 7 SMALL SUBUNIT"/>
    <property type="match status" value="1"/>
</dbReference>
<keyword evidence="4" id="KW-0378">Hydrolase</keyword>
<dbReference type="GO" id="GO:0008855">
    <property type="term" value="F:exodeoxyribonuclease VII activity"/>
    <property type="evidence" value="ECO:0007669"/>
    <property type="project" value="UniProtKB-UniRule"/>
</dbReference>
<gene>
    <name evidence="8" type="ORF">HKBW3S33_00992</name>
    <name evidence="9" type="ORF">HKBW3S43_01255</name>
</gene>
<dbReference type="GO" id="GO:0005829">
    <property type="term" value="C:cytosol"/>
    <property type="evidence" value="ECO:0007669"/>
    <property type="project" value="TreeGrafter"/>
</dbReference>
<dbReference type="EMBL" id="BLSB01000109">
    <property type="protein sequence ID" value="GFP35464.1"/>
    <property type="molecule type" value="Genomic_DNA"/>
</dbReference>
<dbReference type="NCBIfam" id="TIGR01280">
    <property type="entry name" value="xseB"/>
    <property type="match status" value="1"/>
</dbReference>
<evidence type="ECO:0000256" key="5">
    <source>
        <dbReference type="ARBA" id="ARBA00022839"/>
    </source>
</evidence>
<evidence type="ECO:0000256" key="3">
    <source>
        <dbReference type="ARBA" id="ARBA00022722"/>
    </source>
</evidence>
<dbReference type="AlphaFoldDB" id="A0A6V8QE50"/>
<evidence type="ECO:0000313" key="8">
    <source>
        <dbReference type="EMBL" id="GFP27580.1"/>
    </source>
</evidence>
<keyword evidence="2" id="KW-0963">Cytoplasm</keyword>
<keyword evidence="3" id="KW-0540">Nuclease</keyword>
<name>A0A6V8QE50_9ACTN</name>
<organism evidence="8 11">
    <name type="scientific">Candidatus Hakubella thermalkaliphila</name>
    <dbReference type="NCBI Taxonomy" id="2754717"/>
    <lineage>
        <taxon>Bacteria</taxon>
        <taxon>Bacillati</taxon>
        <taxon>Actinomycetota</taxon>
        <taxon>Actinomycetota incertae sedis</taxon>
        <taxon>Candidatus Hakubellales</taxon>
        <taxon>Candidatus Hakubellaceae</taxon>
        <taxon>Candidatus Hakubella</taxon>
    </lineage>
</organism>
<reference evidence="10 11" key="1">
    <citation type="journal article" date="2020" name="Front. Microbiol.">
        <title>Single-cell genomics of novel Actinobacteria with the Wood-Ljungdahl pathway discovered in a serpentinizing system.</title>
        <authorList>
            <person name="Merino N."/>
            <person name="Kawai M."/>
            <person name="Boyd E.S."/>
            <person name="Colman D.R."/>
            <person name="McGlynn S.E."/>
            <person name="Nealson K.H."/>
            <person name="Kurokawa K."/>
            <person name="Hongoh Y."/>
        </authorList>
    </citation>
    <scope>NUCLEOTIDE SEQUENCE [LARGE SCALE GENOMIC DNA]</scope>
    <source>
        <strain evidence="8 11">S33</strain>
        <strain evidence="9 10">S43</strain>
    </source>
</reference>
<evidence type="ECO:0000256" key="2">
    <source>
        <dbReference type="ARBA" id="ARBA00022490"/>
    </source>
</evidence>
<proteinExistence type="inferred from homology"/>
<comment type="caution">
    <text evidence="8">The sequence shown here is derived from an EMBL/GenBank/DDBJ whole genome shotgun (WGS) entry which is preliminary data.</text>
</comment>
<protein>
    <recommendedName>
        <fullName evidence="6">Exodeoxyribonuclease VII small subunit</fullName>
        <ecNumber evidence="6">3.1.11.6</ecNumber>
    </recommendedName>
</protein>
<dbReference type="GO" id="GO:0009318">
    <property type="term" value="C:exodeoxyribonuclease VII complex"/>
    <property type="evidence" value="ECO:0007669"/>
    <property type="project" value="UniProtKB-UniRule"/>
</dbReference>
<dbReference type="Proteomes" id="UP000576480">
    <property type="component" value="Unassembled WGS sequence"/>
</dbReference>
<feature type="compositionally biased region" description="Acidic residues" evidence="7">
    <location>
        <begin position="1"/>
        <end position="10"/>
    </location>
</feature>
<dbReference type="Pfam" id="PF02609">
    <property type="entry name" value="Exonuc_VII_S"/>
    <property type="match status" value="1"/>
</dbReference>
<keyword evidence="11" id="KW-1185">Reference proteome</keyword>
<dbReference type="Gene3D" id="1.10.287.1040">
    <property type="entry name" value="Exonuclease VII, small subunit"/>
    <property type="match status" value="1"/>
</dbReference>
<evidence type="ECO:0000256" key="7">
    <source>
        <dbReference type="SAM" id="MobiDB-lite"/>
    </source>
</evidence>
<sequence length="83" mass="9336">MGAEINDQESEDPKTRGGSPEMAEERSPMKNTMENMSLKQALSRLEAIVTELEQGKLTLDESMAKFEEGVRLAYACLQRLEED</sequence>
<dbReference type="GO" id="GO:0006308">
    <property type="term" value="P:DNA catabolic process"/>
    <property type="evidence" value="ECO:0007669"/>
    <property type="project" value="UniProtKB-UniRule"/>
</dbReference>
<dbReference type="InterPro" id="IPR003761">
    <property type="entry name" value="Exonuc_VII_S"/>
</dbReference>
<dbReference type="PANTHER" id="PTHR34137:SF1">
    <property type="entry name" value="EXODEOXYRIBONUCLEASE 7 SMALL SUBUNIT"/>
    <property type="match status" value="1"/>
</dbReference>
<dbReference type="SUPFAM" id="SSF116842">
    <property type="entry name" value="XseB-like"/>
    <property type="match status" value="1"/>
</dbReference>
<dbReference type="InterPro" id="IPR037004">
    <property type="entry name" value="Exonuc_VII_ssu_sf"/>
</dbReference>
<dbReference type="Proteomes" id="UP000591948">
    <property type="component" value="Unassembled WGS sequence"/>
</dbReference>
<keyword evidence="5" id="KW-0269">Exonuclease</keyword>
<evidence type="ECO:0000256" key="1">
    <source>
        <dbReference type="ARBA" id="ARBA00009998"/>
    </source>
</evidence>
<evidence type="ECO:0000256" key="4">
    <source>
        <dbReference type="ARBA" id="ARBA00022801"/>
    </source>
</evidence>
<dbReference type="EC" id="3.1.11.6" evidence="6"/>
<evidence type="ECO:0000313" key="9">
    <source>
        <dbReference type="EMBL" id="GFP35464.1"/>
    </source>
</evidence>
<feature type="region of interest" description="Disordered" evidence="7">
    <location>
        <begin position="1"/>
        <end position="32"/>
    </location>
</feature>
<comment type="similarity">
    <text evidence="1">Belongs to the XseB family.</text>
</comment>
<evidence type="ECO:0000313" key="10">
    <source>
        <dbReference type="Proteomes" id="UP000576480"/>
    </source>
</evidence>